<gene>
    <name evidence="8" type="ORF">ABXV16_12535</name>
</gene>
<dbReference type="PANTHER" id="PTHR43275">
    <property type="entry name" value="D-MALATE DEHYDROGENASE [DECARBOXYLATING]"/>
    <property type="match status" value="1"/>
</dbReference>
<comment type="cofactor">
    <cofactor evidence="1">
        <name>Mn(2+)</name>
        <dbReference type="ChEBI" id="CHEBI:29035"/>
    </cofactor>
</comment>
<evidence type="ECO:0000256" key="4">
    <source>
        <dbReference type="ARBA" id="ARBA00023002"/>
    </source>
</evidence>
<evidence type="ECO:0000256" key="5">
    <source>
        <dbReference type="ARBA" id="ARBA00023027"/>
    </source>
</evidence>
<evidence type="ECO:0000313" key="9">
    <source>
        <dbReference type="Proteomes" id="UP001548992"/>
    </source>
</evidence>
<keyword evidence="5" id="KW-0520">NAD</keyword>
<name>A0ABV2DZY3_9GAMM</name>
<sequence>MFDAAHKASNMITNNQNQRIIYSAFESASDIAGKGVNNPIGQIWSGAMMLEHLDYAEAGAAVLDAIELTLAAGNSLTRELDGRASTEELGAAIAAAL</sequence>
<evidence type="ECO:0000259" key="7">
    <source>
        <dbReference type="Pfam" id="PF00180"/>
    </source>
</evidence>
<dbReference type="EMBL" id="JBEWWF010000003">
    <property type="protein sequence ID" value="MET3076583.1"/>
    <property type="molecule type" value="Genomic_DNA"/>
</dbReference>
<keyword evidence="4" id="KW-0560">Oxidoreductase</keyword>
<keyword evidence="3" id="KW-0479">Metal-binding</keyword>
<dbReference type="Gene3D" id="3.40.718.10">
    <property type="entry name" value="Isopropylmalate Dehydrogenase"/>
    <property type="match status" value="1"/>
</dbReference>
<organism evidence="8 9">
    <name type="scientific">Pantoea leporis</name>
    <dbReference type="NCBI Taxonomy" id="2933780"/>
    <lineage>
        <taxon>Bacteria</taxon>
        <taxon>Pseudomonadati</taxon>
        <taxon>Pseudomonadota</taxon>
        <taxon>Gammaproteobacteria</taxon>
        <taxon>Enterobacterales</taxon>
        <taxon>Erwiniaceae</taxon>
        <taxon>Pantoea</taxon>
    </lineage>
</organism>
<keyword evidence="9" id="KW-1185">Reference proteome</keyword>
<dbReference type="Pfam" id="PF00180">
    <property type="entry name" value="Iso_dh"/>
    <property type="match status" value="1"/>
</dbReference>
<evidence type="ECO:0000256" key="2">
    <source>
        <dbReference type="ARBA" id="ARBA00001946"/>
    </source>
</evidence>
<evidence type="ECO:0000256" key="3">
    <source>
        <dbReference type="ARBA" id="ARBA00022723"/>
    </source>
</evidence>
<comment type="caution">
    <text evidence="8">The sequence shown here is derived from an EMBL/GenBank/DDBJ whole genome shotgun (WGS) entry which is preliminary data.</text>
</comment>
<keyword evidence="6" id="KW-0464">Manganese</keyword>
<dbReference type="InterPro" id="IPR024084">
    <property type="entry name" value="IsoPropMal-DH-like_dom"/>
</dbReference>
<evidence type="ECO:0000313" key="8">
    <source>
        <dbReference type="EMBL" id="MET3076583.1"/>
    </source>
</evidence>
<reference evidence="8 9" key="1">
    <citation type="submission" date="2024-07" db="EMBL/GenBank/DDBJ databases">
        <title>Isolation, whole-genome sequencing, and annotation of five antibiotic-resistant bacteria from environmental samples.</title>
        <authorList>
            <person name="Bedore T."/>
            <person name="Hudson A.O."/>
            <person name="Kumar G."/>
        </authorList>
    </citation>
    <scope>NUCLEOTIDE SEQUENCE [LARGE SCALE GENOMIC DNA]</scope>
    <source>
        <strain evidence="8 9">RIT844</strain>
    </source>
</reference>
<accession>A0ABV2DZY3</accession>
<dbReference type="InterPro" id="IPR050501">
    <property type="entry name" value="ICDH/IPMDH"/>
</dbReference>
<comment type="cofactor">
    <cofactor evidence="2">
        <name>Mg(2+)</name>
        <dbReference type="ChEBI" id="CHEBI:18420"/>
    </cofactor>
</comment>
<feature type="domain" description="Isopropylmalate dehydrogenase-like" evidence="7">
    <location>
        <begin position="20"/>
        <end position="93"/>
    </location>
</feature>
<evidence type="ECO:0000256" key="6">
    <source>
        <dbReference type="ARBA" id="ARBA00023211"/>
    </source>
</evidence>
<protein>
    <submittedName>
        <fullName evidence="8">Isocitrate/isopropylmalate family dehydrogenase</fullName>
    </submittedName>
</protein>
<evidence type="ECO:0000256" key="1">
    <source>
        <dbReference type="ARBA" id="ARBA00001936"/>
    </source>
</evidence>
<dbReference type="Proteomes" id="UP001548992">
    <property type="component" value="Unassembled WGS sequence"/>
</dbReference>
<dbReference type="SUPFAM" id="SSF53659">
    <property type="entry name" value="Isocitrate/Isopropylmalate dehydrogenase-like"/>
    <property type="match status" value="1"/>
</dbReference>
<proteinExistence type="predicted"/>
<dbReference type="PANTHER" id="PTHR43275:SF1">
    <property type="entry name" value="D-MALATE DEHYDROGENASE [DECARBOXYLATING]"/>
    <property type="match status" value="1"/>
</dbReference>